<dbReference type="OrthoDB" id="4062651at2759"/>
<evidence type="ECO:0000259" key="2">
    <source>
        <dbReference type="PROSITE" id="PS50011"/>
    </source>
</evidence>
<dbReference type="InterPro" id="IPR011009">
    <property type="entry name" value="Kinase-like_dom_sf"/>
</dbReference>
<dbReference type="PROSITE" id="PS50011">
    <property type="entry name" value="PROTEIN_KINASE_DOM"/>
    <property type="match status" value="1"/>
</dbReference>
<gene>
    <name evidence="3" type="ORF">FIBSPDRAFT_949927</name>
</gene>
<dbReference type="GO" id="GO:0005524">
    <property type="term" value="F:ATP binding"/>
    <property type="evidence" value="ECO:0007669"/>
    <property type="project" value="InterPro"/>
</dbReference>
<dbReference type="AlphaFoldDB" id="A0A166P803"/>
<dbReference type="InterPro" id="IPR001245">
    <property type="entry name" value="Ser-Thr/Tyr_kinase_cat_dom"/>
</dbReference>
<dbReference type="PANTHER" id="PTHR44329:SF289">
    <property type="entry name" value="SERINE_THREONINE-PROTEIN KINASE VIK"/>
    <property type="match status" value="1"/>
</dbReference>
<dbReference type="EMBL" id="KV417518">
    <property type="protein sequence ID" value="KZP25815.1"/>
    <property type="molecule type" value="Genomic_DNA"/>
</dbReference>
<accession>A0A166P803</accession>
<keyword evidence="4" id="KW-1185">Reference proteome</keyword>
<dbReference type="Gene3D" id="1.10.510.10">
    <property type="entry name" value="Transferase(Phosphotransferase) domain 1"/>
    <property type="match status" value="1"/>
</dbReference>
<name>A0A166P803_9AGAM</name>
<protein>
    <submittedName>
        <fullName evidence="3">Kinase-like protein</fullName>
    </submittedName>
</protein>
<feature type="region of interest" description="Disordered" evidence="1">
    <location>
        <begin position="1"/>
        <end position="22"/>
    </location>
</feature>
<evidence type="ECO:0000256" key="1">
    <source>
        <dbReference type="SAM" id="MobiDB-lite"/>
    </source>
</evidence>
<sequence>MAQPVQGRDLTGHVTLTPTEGSKIPVPLGRGALTDIFSGIWNDNGQSRSVAIKNYRLALNDPVEIVEAVNRRLARESNSWLGLHHPNVQQYYGHCSDLGLTIALISPHRPNGNILEYMTTASCSCGDRLKFVKEIAEGLKYLHSQKIVHADLHCDNILIDDQGCALLADFGRSKKIGVPGFSTTLFAGSTRHMAPEFFLKEIPGGGEVEQDTIFCMATDIYAFAMVCFQVFMGEKPFSNLRNDYHVITALHDFCRPEATPVVMECIPRPVWDIMCRCWVEEPRQRPSAAEVVQLLANVSAQ</sequence>
<dbReference type="PANTHER" id="PTHR44329">
    <property type="entry name" value="SERINE/THREONINE-PROTEIN KINASE TNNI3K-RELATED"/>
    <property type="match status" value="1"/>
</dbReference>
<organism evidence="3 4">
    <name type="scientific">Athelia psychrophila</name>
    <dbReference type="NCBI Taxonomy" id="1759441"/>
    <lineage>
        <taxon>Eukaryota</taxon>
        <taxon>Fungi</taxon>
        <taxon>Dikarya</taxon>
        <taxon>Basidiomycota</taxon>
        <taxon>Agaricomycotina</taxon>
        <taxon>Agaricomycetes</taxon>
        <taxon>Agaricomycetidae</taxon>
        <taxon>Atheliales</taxon>
        <taxon>Atheliaceae</taxon>
        <taxon>Athelia</taxon>
    </lineage>
</organism>
<dbReference type="STRING" id="436010.A0A166P803"/>
<reference evidence="3 4" key="1">
    <citation type="journal article" date="2016" name="Mol. Biol. Evol.">
        <title>Comparative Genomics of Early-Diverging Mushroom-Forming Fungi Provides Insights into the Origins of Lignocellulose Decay Capabilities.</title>
        <authorList>
            <person name="Nagy L.G."/>
            <person name="Riley R."/>
            <person name="Tritt A."/>
            <person name="Adam C."/>
            <person name="Daum C."/>
            <person name="Floudas D."/>
            <person name="Sun H."/>
            <person name="Yadav J.S."/>
            <person name="Pangilinan J."/>
            <person name="Larsson K.H."/>
            <person name="Matsuura K."/>
            <person name="Barry K."/>
            <person name="Labutti K."/>
            <person name="Kuo R."/>
            <person name="Ohm R.A."/>
            <person name="Bhattacharya S.S."/>
            <person name="Shirouzu T."/>
            <person name="Yoshinaga Y."/>
            <person name="Martin F.M."/>
            <person name="Grigoriev I.V."/>
            <person name="Hibbett D.S."/>
        </authorList>
    </citation>
    <scope>NUCLEOTIDE SEQUENCE [LARGE SCALE GENOMIC DNA]</scope>
    <source>
        <strain evidence="3 4">CBS 109695</strain>
    </source>
</reference>
<dbReference type="InterPro" id="IPR051681">
    <property type="entry name" value="Ser/Thr_Kinases-Pseudokinases"/>
</dbReference>
<evidence type="ECO:0000313" key="3">
    <source>
        <dbReference type="EMBL" id="KZP25815.1"/>
    </source>
</evidence>
<dbReference type="Pfam" id="PF07714">
    <property type="entry name" value="PK_Tyr_Ser-Thr"/>
    <property type="match status" value="1"/>
</dbReference>
<dbReference type="GO" id="GO:0004674">
    <property type="term" value="F:protein serine/threonine kinase activity"/>
    <property type="evidence" value="ECO:0007669"/>
    <property type="project" value="TreeGrafter"/>
</dbReference>
<dbReference type="Proteomes" id="UP000076532">
    <property type="component" value="Unassembled WGS sequence"/>
</dbReference>
<proteinExistence type="predicted"/>
<evidence type="ECO:0000313" key="4">
    <source>
        <dbReference type="Proteomes" id="UP000076532"/>
    </source>
</evidence>
<dbReference type="SUPFAM" id="SSF56112">
    <property type="entry name" value="Protein kinase-like (PK-like)"/>
    <property type="match status" value="1"/>
</dbReference>
<dbReference type="InterPro" id="IPR000719">
    <property type="entry name" value="Prot_kinase_dom"/>
</dbReference>
<feature type="domain" description="Protein kinase" evidence="2">
    <location>
        <begin position="22"/>
        <end position="301"/>
    </location>
</feature>